<reference evidence="3 4" key="1">
    <citation type="journal article" date="2020" name="bioRxiv">
        <title>Whole genome comparisons of ergot fungi reveals the divergence and evolution of species within the genus Claviceps are the result of varying mechanisms driving genome evolution and host range expansion.</title>
        <authorList>
            <person name="Wyka S.A."/>
            <person name="Mondo S.J."/>
            <person name="Liu M."/>
            <person name="Dettman J."/>
            <person name="Nalam V."/>
            <person name="Broders K.D."/>
        </authorList>
    </citation>
    <scope>NUCLEOTIDE SEQUENCE [LARGE SCALE GENOMIC DNA]</scope>
    <source>
        <strain evidence="3 4">LM576</strain>
    </source>
</reference>
<dbReference type="SUPFAM" id="SSF55797">
    <property type="entry name" value="PR-1-like"/>
    <property type="match status" value="1"/>
</dbReference>
<evidence type="ECO:0000259" key="2">
    <source>
        <dbReference type="SMART" id="SM00198"/>
    </source>
</evidence>
<keyword evidence="1" id="KW-0732">Signal</keyword>
<dbReference type="Pfam" id="PF00188">
    <property type="entry name" value="CAP"/>
    <property type="match status" value="1"/>
</dbReference>
<dbReference type="PROSITE" id="PS01010">
    <property type="entry name" value="CRISP_2"/>
    <property type="match status" value="1"/>
</dbReference>
<dbReference type="PANTHER" id="PTHR10334">
    <property type="entry name" value="CYSTEINE-RICH SECRETORY PROTEIN-RELATED"/>
    <property type="match status" value="1"/>
</dbReference>
<feature type="domain" description="SCP" evidence="2">
    <location>
        <begin position="29"/>
        <end position="159"/>
    </location>
</feature>
<evidence type="ECO:0000256" key="1">
    <source>
        <dbReference type="SAM" id="SignalP"/>
    </source>
</evidence>
<proteinExistence type="predicted"/>
<evidence type="ECO:0000313" key="4">
    <source>
        <dbReference type="Proteomes" id="UP000732380"/>
    </source>
</evidence>
<protein>
    <recommendedName>
        <fullName evidence="2">SCP domain-containing protein</fullName>
    </recommendedName>
</protein>
<sequence>MRFSIFSTVATLLAVASASPTVTARATNNFQSEMLASHNYFRGQHSANPLTWDTALAQSSQTWANTCNFSHGSGGENLVYRTSFKYWGEFVNMWGSERTLYNFDQPKFSAATGHFTQLVWKNTKTVGCAWNYCGTNGGTGKAVGYYVVCRYNPFGNYVGQYADQVGRQTKGSPSDVYT</sequence>
<keyword evidence="4" id="KW-1185">Reference proteome</keyword>
<dbReference type="SMART" id="SM00198">
    <property type="entry name" value="SCP"/>
    <property type="match status" value="1"/>
</dbReference>
<feature type="chain" id="PRO_5040458200" description="SCP domain-containing protein" evidence="1">
    <location>
        <begin position="19"/>
        <end position="178"/>
    </location>
</feature>
<dbReference type="Gene3D" id="3.40.33.10">
    <property type="entry name" value="CAP"/>
    <property type="match status" value="1"/>
</dbReference>
<dbReference type="InterPro" id="IPR001283">
    <property type="entry name" value="CRISP-related"/>
</dbReference>
<dbReference type="PROSITE" id="PS01009">
    <property type="entry name" value="CRISP_1"/>
    <property type="match status" value="1"/>
</dbReference>
<dbReference type="Proteomes" id="UP000732380">
    <property type="component" value="Unassembled WGS sequence"/>
</dbReference>
<accession>A0A9P7PVX8</accession>
<dbReference type="AlphaFoldDB" id="A0A9P7PVX8"/>
<dbReference type="GO" id="GO:0005576">
    <property type="term" value="C:extracellular region"/>
    <property type="evidence" value="ECO:0007669"/>
    <property type="project" value="InterPro"/>
</dbReference>
<dbReference type="EMBL" id="SRQM01000601">
    <property type="protein sequence ID" value="KAG6107948.1"/>
    <property type="molecule type" value="Genomic_DNA"/>
</dbReference>
<gene>
    <name evidence="3" type="ORF">E4U13_006726</name>
</gene>
<dbReference type="InterPro" id="IPR035940">
    <property type="entry name" value="CAP_sf"/>
</dbReference>
<organism evidence="3 4">
    <name type="scientific">Claviceps humidiphila</name>
    <dbReference type="NCBI Taxonomy" id="1294629"/>
    <lineage>
        <taxon>Eukaryota</taxon>
        <taxon>Fungi</taxon>
        <taxon>Dikarya</taxon>
        <taxon>Ascomycota</taxon>
        <taxon>Pezizomycotina</taxon>
        <taxon>Sordariomycetes</taxon>
        <taxon>Hypocreomycetidae</taxon>
        <taxon>Hypocreales</taxon>
        <taxon>Clavicipitaceae</taxon>
        <taxon>Claviceps</taxon>
    </lineage>
</organism>
<dbReference type="InterPro" id="IPR014044">
    <property type="entry name" value="CAP_dom"/>
</dbReference>
<evidence type="ECO:0000313" key="3">
    <source>
        <dbReference type="EMBL" id="KAG6107948.1"/>
    </source>
</evidence>
<feature type="signal peptide" evidence="1">
    <location>
        <begin position="1"/>
        <end position="18"/>
    </location>
</feature>
<comment type="caution">
    <text evidence="3">The sequence shown here is derived from an EMBL/GenBank/DDBJ whole genome shotgun (WGS) entry which is preliminary data.</text>
</comment>
<dbReference type="PRINTS" id="PR00837">
    <property type="entry name" value="V5TPXLIKE"/>
</dbReference>
<dbReference type="InterPro" id="IPR018244">
    <property type="entry name" value="Allrgn_V5/Tpx1_CS"/>
</dbReference>
<name>A0A9P7PVX8_9HYPO</name>